<evidence type="ECO:0000313" key="2">
    <source>
        <dbReference type="EMBL" id="KKR33465.1"/>
    </source>
</evidence>
<gene>
    <name evidence="2" type="ORF">UT63_C0016G0004</name>
</gene>
<keyword evidence="1" id="KW-0472">Membrane</keyword>
<keyword evidence="1" id="KW-0812">Transmembrane</keyword>
<sequence length="179" mass="20777">MPVSIPKTNQEKNLNKILVEWESPSRPFKKRNKEYFQTIAAIVFLMAVILIFAREWLLFGAVLAIVFVAYGLASVPPDLVKHKITQLGVTTSENLFEWHTLGAYWFEEKWGQKAVVIHTRMQFPPQIRLMLGSENEDKLKKIIGKYLPFVDKPPKSWGDRISEWLGKKIQLEENLEPKI</sequence>
<reference evidence="2 3" key="1">
    <citation type="journal article" date="2015" name="Nature">
        <title>rRNA introns, odd ribosomes, and small enigmatic genomes across a large radiation of phyla.</title>
        <authorList>
            <person name="Brown C.T."/>
            <person name="Hug L.A."/>
            <person name="Thomas B.C."/>
            <person name="Sharon I."/>
            <person name="Castelle C.J."/>
            <person name="Singh A."/>
            <person name="Wilkins M.J."/>
            <person name="Williams K.H."/>
            <person name="Banfield J.F."/>
        </authorList>
    </citation>
    <scope>NUCLEOTIDE SEQUENCE [LARGE SCALE GENOMIC DNA]</scope>
</reference>
<comment type="caution">
    <text evidence="2">The sequence shown here is derived from an EMBL/GenBank/DDBJ whole genome shotgun (WGS) entry which is preliminary data.</text>
</comment>
<protein>
    <recommendedName>
        <fullName evidence="4">DUF5673 domain-containing protein</fullName>
    </recommendedName>
</protein>
<feature type="transmembrane region" description="Helical" evidence="1">
    <location>
        <begin position="35"/>
        <end position="52"/>
    </location>
</feature>
<keyword evidence="1" id="KW-1133">Transmembrane helix</keyword>
<accession>A0A0G0SFH7</accession>
<dbReference type="AlphaFoldDB" id="A0A0G0SFH7"/>
<organism evidence="2 3">
    <name type="scientific">Candidatus Gottesmanbacteria bacterium GW2011_GWC2_39_8</name>
    <dbReference type="NCBI Taxonomy" id="1618450"/>
    <lineage>
        <taxon>Bacteria</taxon>
        <taxon>Candidatus Gottesmaniibacteriota</taxon>
    </lineage>
</organism>
<dbReference type="Proteomes" id="UP000034539">
    <property type="component" value="Unassembled WGS sequence"/>
</dbReference>
<name>A0A0G0SFH7_9BACT</name>
<evidence type="ECO:0008006" key="4">
    <source>
        <dbReference type="Google" id="ProtNLM"/>
    </source>
</evidence>
<feature type="transmembrane region" description="Helical" evidence="1">
    <location>
        <begin position="58"/>
        <end position="75"/>
    </location>
</feature>
<dbReference type="EMBL" id="LBXN01000016">
    <property type="protein sequence ID" value="KKR33465.1"/>
    <property type="molecule type" value="Genomic_DNA"/>
</dbReference>
<evidence type="ECO:0000256" key="1">
    <source>
        <dbReference type="SAM" id="Phobius"/>
    </source>
</evidence>
<evidence type="ECO:0000313" key="3">
    <source>
        <dbReference type="Proteomes" id="UP000034539"/>
    </source>
</evidence>
<proteinExistence type="predicted"/>